<dbReference type="InterPro" id="IPR051846">
    <property type="entry name" value="SH2_domain_adapters"/>
</dbReference>
<evidence type="ECO:0000313" key="4">
    <source>
        <dbReference type="Proteomes" id="UP001500459"/>
    </source>
</evidence>
<dbReference type="InterPro" id="IPR002126">
    <property type="entry name" value="Cadherin-like_dom"/>
</dbReference>
<dbReference type="Proteomes" id="UP001500459">
    <property type="component" value="Unassembled WGS sequence"/>
</dbReference>
<dbReference type="RefSeq" id="WP_344927583.1">
    <property type="nucleotide sequence ID" value="NZ_BAABCW010000008.1"/>
</dbReference>
<dbReference type="Gene3D" id="2.60.40.10">
    <property type="entry name" value="Immunoglobulins"/>
    <property type="match status" value="4"/>
</dbReference>
<dbReference type="Pfam" id="PF16403">
    <property type="entry name" value="Bact_surface_Ig-like"/>
    <property type="match status" value="4"/>
</dbReference>
<dbReference type="Gene3D" id="2.60.40.2410">
    <property type="entry name" value="Uncharacterised protein PF12988, DUF3872"/>
    <property type="match status" value="3"/>
</dbReference>
<dbReference type="PROSITE" id="PS51257">
    <property type="entry name" value="PROKAR_LIPOPROTEIN"/>
    <property type="match status" value="1"/>
</dbReference>
<gene>
    <name evidence="3" type="ORF">GCM10022393_23380</name>
</gene>
<dbReference type="PANTHER" id="PTHR15127">
    <property type="entry name" value="HEAVYWEIGHT, ISOFORM A"/>
    <property type="match status" value="1"/>
</dbReference>
<dbReference type="EMBL" id="BAABCW010000008">
    <property type="protein sequence ID" value="GAA3509811.1"/>
    <property type="molecule type" value="Genomic_DNA"/>
</dbReference>
<evidence type="ECO:0000259" key="2">
    <source>
        <dbReference type="PROSITE" id="PS50268"/>
    </source>
</evidence>
<dbReference type="PROSITE" id="PS50268">
    <property type="entry name" value="CADHERIN_2"/>
    <property type="match status" value="1"/>
</dbReference>
<sequence length="675" mass="73137">MKKHNKFILGVLLLVTLLIACSKEISDDVIEIFTIETSETIVDSFLEIPKAIELTIAADKAFVIGDFDLKYEITNGSGTVTIGDTETFEENTYIRLESLVNKIYYKGASSGSNTILVTIKDRNDREVTIELTYNVEDPGFNFKVIPTPVSGYIGGTIALDIDMTITSASNNITYETKYSVSGATDITGLGIVLIDGEALATDTYVTTPAEDFSWQFAGERLGPVKMIFTVKNNLGVEIHKDVEIAVTETPDFTFKANAMASTALINEGVTIDFIITETVGASTYIMNYITSNEGSLEYNGIVYEPGDDIEIEAGQTTGNYTGIDIAEHTIEFAVININTIPVQNNATVNLNYKEPDFEAPVIELNGNSEIIINAGEAFIDPGVTVSDNIDAVEDLVISIDGTVDINSPKTYSIKYTVADTSENEASVTRTVIVVDKELPVITIAGDDPLVFKIGSTLQYPNATAIDNVDGNLTDAIIVTDSVDQDKIGEYSITYTVTDSSMNIGTAIRKVIVIRDNPPIITLKNGPSVFNAVRGGVYVDPGATATDDLDGDITSQIKVNNEVKLTTPGDYKVTYTVTDSYDQTVSKVRNIEINDTEKPVVTLSSIGFQIKKGSVYVDPGGTVTDNVDNFTFDDVEILGLQDLDTNTPGLYTLDYIIEDTAGNISDLEIRLITVVE</sequence>
<keyword evidence="1" id="KW-0727">SH2 domain</keyword>
<name>A0ABP6UM05_9FLAO</name>
<reference evidence="4" key="1">
    <citation type="journal article" date="2019" name="Int. J. Syst. Evol. Microbiol.">
        <title>The Global Catalogue of Microorganisms (GCM) 10K type strain sequencing project: providing services to taxonomists for standard genome sequencing and annotation.</title>
        <authorList>
            <consortium name="The Broad Institute Genomics Platform"/>
            <consortium name="The Broad Institute Genome Sequencing Center for Infectious Disease"/>
            <person name="Wu L."/>
            <person name="Ma J."/>
        </authorList>
    </citation>
    <scope>NUCLEOTIDE SEQUENCE [LARGE SCALE GENOMIC DNA]</scope>
    <source>
        <strain evidence="4">JCM 17106</strain>
    </source>
</reference>
<proteinExistence type="predicted"/>
<dbReference type="InterPro" id="IPR032179">
    <property type="entry name" value="Cry22Aa_Ig-like"/>
</dbReference>
<dbReference type="PANTHER" id="PTHR15127:SF32">
    <property type="entry name" value="HEAVYWEIGHT, ISOFORM A"/>
    <property type="match status" value="1"/>
</dbReference>
<evidence type="ECO:0000256" key="1">
    <source>
        <dbReference type="ARBA" id="ARBA00022999"/>
    </source>
</evidence>
<evidence type="ECO:0000313" key="3">
    <source>
        <dbReference type="EMBL" id="GAA3509811.1"/>
    </source>
</evidence>
<dbReference type="InterPro" id="IPR013783">
    <property type="entry name" value="Ig-like_fold"/>
</dbReference>
<keyword evidence="4" id="KW-1185">Reference proteome</keyword>
<dbReference type="InterPro" id="IPR038707">
    <property type="entry name" value="TraQ_sf"/>
</dbReference>
<feature type="domain" description="Cadherin" evidence="2">
    <location>
        <begin position="409"/>
        <end position="520"/>
    </location>
</feature>
<dbReference type="InterPro" id="IPR024355">
    <property type="entry name" value="TraQ_bacteroidetes"/>
</dbReference>
<protein>
    <recommendedName>
        <fullName evidence="2">Cadherin domain-containing protein</fullName>
    </recommendedName>
</protein>
<dbReference type="Pfam" id="PF12988">
    <property type="entry name" value="TraQ_transposon"/>
    <property type="match status" value="1"/>
</dbReference>
<accession>A0ABP6UM05</accession>
<comment type="caution">
    <text evidence="3">The sequence shown here is derived from an EMBL/GenBank/DDBJ whole genome shotgun (WGS) entry which is preliminary data.</text>
</comment>
<organism evidence="3 4">
    <name type="scientific">Aquimarina addita</name>
    <dbReference type="NCBI Taxonomy" id="870485"/>
    <lineage>
        <taxon>Bacteria</taxon>
        <taxon>Pseudomonadati</taxon>
        <taxon>Bacteroidota</taxon>
        <taxon>Flavobacteriia</taxon>
        <taxon>Flavobacteriales</taxon>
        <taxon>Flavobacteriaceae</taxon>
        <taxon>Aquimarina</taxon>
    </lineage>
</organism>